<sequence length="522" mass="57946">MAFAKQTNVDAVTSQSEVKRLIDLDTTPWYKRPNLRALYFTLIPAALGCEMTSGYDGSILNGLQAVEPWIKYFNTPKGAVLGAMSAAFSIGAVIALPIVPYCNDRVGRKHSITIGSVIIVIGAIVQTASVNLGMFIAARIILGLGIPFCIGGASQLIAELTYPRHTAVLNGLFNESWYAGSIVAAGVTLGTFSRPDNWSWRIPSLLQLLPSVLQLIFIWWVPESPRWLVSRDRSDEAFEILVKYHAEGDRNSALVRAEFEEIQTTVRAEIENSKRRWVELVQTPGNRKRTLIAACVGLFSQWSGNGLTSYYLAKVLTTVGITDKRVQNQVNLGLSCWNLVTGCTGAFLTKVLRRRTQYLIAFIGMMVVFACWTGASADFAQTKNKNAAGAVVAMIFIYYMFYTVMHPLTYIYITEVFPFVIRAKGLGVTQTFTRGAAAFNTFVNPIALDALQWKYYIVYVVWLGVEALIIFFLYPETKGPTLEELSRLFEDDNPMTKGHMDLERQASVDDKPATTIEEVAKA</sequence>
<dbReference type="PANTHER" id="PTHR48022:SF29">
    <property type="entry name" value="SUGAR TRANSPORTER, PUTATIVE (AFU_ORTHOLOGUE AFUA_6G14500)-RELATED"/>
    <property type="match status" value="1"/>
</dbReference>
<evidence type="ECO:0000313" key="8">
    <source>
        <dbReference type="EMBL" id="KAK5703856.1"/>
    </source>
</evidence>
<accession>A0AAN7ZPQ2</accession>
<dbReference type="PROSITE" id="PS50850">
    <property type="entry name" value="MFS"/>
    <property type="match status" value="1"/>
</dbReference>
<feature type="transmembrane region" description="Helical" evidence="6">
    <location>
        <begin position="111"/>
        <end position="130"/>
    </location>
</feature>
<evidence type="ECO:0000256" key="4">
    <source>
        <dbReference type="ARBA" id="ARBA00022989"/>
    </source>
</evidence>
<evidence type="ECO:0000256" key="5">
    <source>
        <dbReference type="ARBA" id="ARBA00023136"/>
    </source>
</evidence>
<dbReference type="InterPro" id="IPR020846">
    <property type="entry name" value="MFS_dom"/>
</dbReference>
<dbReference type="SUPFAM" id="SSF103473">
    <property type="entry name" value="MFS general substrate transporter"/>
    <property type="match status" value="1"/>
</dbReference>
<dbReference type="InterPro" id="IPR005828">
    <property type="entry name" value="MFS_sugar_transport-like"/>
</dbReference>
<organism evidence="8 9">
    <name type="scientific">Elasticomyces elasticus</name>
    <dbReference type="NCBI Taxonomy" id="574655"/>
    <lineage>
        <taxon>Eukaryota</taxon>
        <taxon>Fungi</taxon>
        <taxon>Dikarya</taxon>
        <taxon>Ascomycota</taxon>
        <taxon>Pezizomycotina</taxon>
        <taxon>Dothideomycetes</taxon>
        <taxon>Dothideomycetidae</taxon>
        <taxon>Mycosphaerellales</taxon>
        <taxon>Teratosphaeriaceae</taxon>
        <taxon>Elasticomyces</taxon>
    </lineage>
</organism>
<feature type="transmembrane region" description="Helical" evidence="6">
    <location>
        <begin position="79"/>
        <end position="99"/>
    </location>
</feature>
<keyword evidence="3 6" id="KW-0812">Transmembrane</keyword>
<feature type="transmembrane region" description="Helical" evidence="6">
    <location>
        <begin position="136"/>
        <end position="157"/>
    </location>
</feature>
<dbReference type="InterPro" id="IPR050360">
    <property type="entry name" value="MFS_Sugar_Transporters"/>
</dbReference>
<dbReference type="Gene3D" id="1.20.1250.20">
    <property type="entry name" value="MFS general substrate transporter like domains"/>
    <property type="match status" value="1"/>
</dbReference>
<evidence type="ECO:0000256" key="2">
    <source>
        <dbReference type="ARBA" id="ARBA00010992"/>
    </source>
</evidence>
<evidence type="ECO:0000259" key="7">
    <source>
        <dbReference type="PROSITE" id="PS50850"/>
    </source>
</evidence>
<evidence type="ECO:0000313" key="9">
    <source>
        <dbReference type="Proteomes" id="UP001310594"/>
    </source>
</evidence>
<dbReference type="PANTHER" id="PTHR48022">
    <property type="entry name" value="PLASTIDIC GLUCOSE TRANSPORTER 4"/>
    <property type="match status" value="1"/>
</dbReference>
<dbReference type="Proteomes" id="UP001310594">
    <property type="component" value="Unassembled WGS sequence"/>
</dbReference>
<protein>
    <recommendedName>
        <fullName evidence="7">Major facilitator superfamily (MFS) profile domain-containing protein</fullName>
    </recommendedName>
</protein>
<gene>
    <name evidence="8" type="ORF">LTR97_002869</name>
</gene>
<feature type="transmembrane region" description="Helical" evidence="6">
    <location>
        <begin position="200"/>
        <end position="221"/>
    </location>
</feature>
<dbReference type="Pfam" id="PF00083">
    <property type="entry name" value="Sugar_tr"/>
    <property type="match status" value="1"/>
</dbReference>
<dbReference type="AlphaFoldDB" id="A0AAN7ZPQ2"/>
<dbReference type="FunFam" id="1.20.1250.20:FF:000117">
    <property type="entry name" value="MFS hexose transporter"/>
    <property type="match status" value="1"/>
</dbReference>
<dbReference type="EMBL" id="JAVRQU010000004">
    <property type="protein sequence ID" value="KAK5703856.1"/>
    <property type="molecule type" value="Genomic_DNA"/>
</dbReference>
<dbReference type="GO" id="GO:0005351">
    <property type="term" value="F:carbohydrate:proton symporter activity"/>
    <property type="evidence" value="ECO:0007669"/>
    <property type="project" value="TreeGrafter"/>
</dbReference>
<feature type="transmembrane region" description="Helical" evidence="6">
    <location>
        <begin position="358"/>
        <end position="375"/>
    </location>
</feature>
<dbReference type="GO" id="GO:0016020">
    <property type="term" value="C:membrane"/>
    <property type="evidence" value="ECO:0007669"/>
    <property type="project" value="UniProtKB-SubCell"/>
</dbReference>
<comment type="caution">
    <text evidence="8">The sequence shown here is derived from an EMBL/GenBank/DDBJ whole genome shotgun (WGS) entry which is preliminary data.</text>
</comment>
<evidence type="ECO:0000256" key="1">
    <source>
        <dbReference type="ARBA" id="ARBA00004141"/>
    </source>
</evidence>
<reference evidence="8" key="1">
    <citation type="submission" date="2023-08" db="EMBL/GenBank/DDBJ databases">
        <title>Black Yeasts Isolated from many extreme environments.</title>
        <authorList>
            <person name="Coleine C."/>
            <person name="Stajich J.E."/>
            <person name="Selbmann L."/>
        </authorList>
    </citation>
    <scope>NUCLEOTIDE SEQUENCE</scope>
    <source>
        <strain evidence="8">CCFEE 5810</strain>
    </source>
</reference>
<evidence type="ECO:0000256" key="3">
    <source>
        <dbReference type="ARBA" id="ARBA00022692"/>
    </source>
</evidence>
<evidence type="ECO:0000256" key="6">
    <source>
        <dbReference type="SAM" id="Phobius"/>
    </source>
</evidence>
<comment type="similarity">
    <text evidence="2">Belongs to the major facilitator superfamily. Sugar transporter (TC 2.A.1.1) family.</text>
</comment>
<feature type="transmembrane region" description="Helical" evidence="6">
    <location>
        <begin position="455"/>
        <end position="474"/>
    </location>
</feature>
<keyword evidence="5 6" id="KW-0472">Membrane</keyword>
<dbReference type="InterPro" id="IPR036259">
    <property type="entry name" value="MFS_trans_sf"/>
</dbReference>
<feature type="domain" description="Major facilitator superfamily (MFS) profile" evidence="7">
    <location>
        <begin position="42"/>
        <end position="478"/>
    </location>
</feature>
<comment type="subcellular location">
    <subcellularLocation>
        <location evidence="1">Membrane</location>
        <topology evidence="1">Multi-pass membrane protein</topology>
    </subcellularLocation>
</comment>
<feature type="transmembrane region" description="Helical" evidence="6">
    <location>
        <begin position="387"/>
        <end position="413"/>
    </location>
</feature>
<proteinExistence type="inferred from homology"/>
<keyword evidence="4 6" id="KW-1133">Transmembrane helix</keyword>
<name>A0AAN7ZPQ2_9PEZI</name>